<dbReference type="AlphaFoldDB" id="A0A368XYV4"/>
<keyword evidence="9" id="KW-1185">Reference proteome</keyword>
<evidence type="ECO:0000259" key="7">
    <source>
        <dbReference type="Pfam" id="PF12698"/>
    </source>
</evidence>
<dbReference type="OrthoDB" id="5170073at2"/>
<dbReference type="Gene3D" id="3.40.1710.10">
    <property type="entry name" value="abc type-2 transporter like domain"/>
    <property type="match status" value="1"/>
</dbReference>
<keyword evidence="4 6" id="KW-1133">Transmembrane helix</keyword>
<accession>A0A368XYV4</accession>
<feature type="transmembrane region" description="Helical" evidence="6">
    <location>
        <begin position="21"/>
        <end position="40"/>
    </location>
</feature>
<dbReference type="GO" id="GO:0140359">
    <property type="term" value="F:ABC-type transporter activity"/>
    <property type="evidence" value="ECO:0007669"/>
    <property type="project" value="InterPro"/>
</dbReference>
<feature type="transmembrane region" description="Helical" evidence="6">
    <location>
        <begin position="216"/>
        <end position="242"/>
    </location>
</feature>
<protein>
    <submittedName>
        <fullName evidence="8">ABC-type transport system involved in cytochrome c biogenesis permease component</fullName>
    </submittedName>
</protein>
<organism evidence="8 9">
    <name type="scientific">Saliterribacillus persicus</name>
    <dbReference type="NCBI Taxonomy" id="930114"/>
    <lineage>
        <taxon>Bacteria</taxon>
        <taxon>Bacillati</taxon>
        <taxon>Bacillota</taxon>
        <taxon>Bacilli</taxon>
        <taxon>Bacillales</taxon>
        <taxon>Bacillaceae</taxon>
        <taxon>Saliterribacillus</taxon>
    </lineage>
</organism>
<evidence type="ECO:0000256" key="5">
    <source>
        <dbReference type="ARBA" id="ARBA00023136"/>
    </source>
</evidence>
<proteinExistence type="predicted"/>
<dbReference type="InterPro" id="IPR013525">
    <property type="entry name" value="ABC2_TM"/>
</dbReference>
<comment type="subcellular location">
    <subcellularLocation>
        <location evidence="1">Cell membrane</location>
        <topology evidence="1">Multi-pass membrane protein</topology>
    </subcellularLocation>
</comment>
<gene>
    <name evidence="8" type="ORF">DFR57_104268</name>
</gene>
<feature type="transmembrane region" description="Helical" evidence="6">
    <location>
        <begin position="347"/>
        <end position="366"/>
    </location>
</feature>
<feature type="transmembrane region" description="Helical" evidence="6">
    <location>
        <begin position="172"/>
        <end position="195"/>
    </location>
</feature>
<comment type="caution">
    <text evidence="8">The sequence shown here is derived from an EMBL/GenBank/DDBJ whole genome shotgun (WGS) entry which is preliminary data.</text>
</comment>
<dbReference type="RefSeq" id="WP_114352357.1">
    <property type="nucleotide sequence ID" value="NZ_QPJJ01000004.1"/>
</dbReference>
<feature type="domain" description="ABC-2 type transporter transmembrane" evidence="7">
    <location>
        <begin position="22"/>
        <end position="364"/>
    </location>
</feature>
<keyword evidence="5 6" id="KW-0472">Membrane</keyword>
<evidence type="ECO:0000256" key="1">
    <source>
        <dbReference type="ARBA" id="ARBA00004651"/>
    </source>
</evidence>
<evidence type="ECO:0000313" key="8">
    <source>
        <dbReference type="EMBL" id="RCW73270.1"/>
    </source>
</evidence>
<evidence type="ECO:0000256" key="3">
    <source>
        <dbReference type="ARBA" id="ARBA00022692"/>
    </source>
</evidence>
<evidence type="ECO:0000256" key="4">
    <source>
        <dbReference type="ARBA" id="ARBA00022989"/>
    </source>
</evidence>
<dbReference type="PANTHER" id="PTHR30294:SF29">
    <property type="entry name" value="MULTIDRUG ABC TRANSPORTER PERMEASE YBHS-RELATED"/>
    <property type="match status" value="1"/>
</dbReference>
<dbReference type="EMBL" id="QPJJ01000004">
    <property type="protein sequence ID" value="RCW73270.1"/>
    <property type="molecule type" value="Genomic_DNA"/>
</dbReference>
<keyword evidence="2" id="KW-1003">Cell membrane</keyword>
<dbReference type="Pfam" id="PF12698">
    <property type="entry name" value="ABC2_membrane_3"/>
    <property type="match status" value="1"/>
</dbReference>
<evidence type="ECO:0000256" key="2">
    <source>
        <dbReference type="ARBA" id="ARBA00022475"/>
    </source>
</evidence>
<feature type="transmembrane region" description="Helical" evidence="6">
    <location>
        <begin position="282"/>
        <end position="303"/>
    </location>
</feature>
<feature type="transmembrane region" description="Helical" evidence="6">
    <location>
        <begin position="254"/>
        <end position="275"/>
    </location>
</feature>
<evidence type="ECO:0000313" key="9">
    <source>
        <dbReference type="Proteomes" id="UP000252585"/>
    </source>
</evidence>
<evidence type="ECO:0000256" key="6">
    <source>
        <dbReference type="SAM" id="Phobius"/>
    </source>
</evidence>
<sequence>MFSAILAIVRKDLLLVIRKPMFSIISLLVPLIFIIFYALVIHTSSTNPIVIANHSEGPYTDRFVDILQEIKSVEGSYLEIITLDSELAYEKYNSGQVDALLEIPESFEENLSSGKQTALKLNVFNINSDGTKNFQLRIDHALYEFHKNLDENSFITIDEEMTFSKDTPMKSYVSTGLLIFSVLLTSMISTGTLMAREWEERTAKSIVLTPKGFLPLIIGKWMTAFLVTALSTVLILPLLYILLGYPIGQISTLVWFYLFLFFLYGSAAGVLLGVLFKKTLPIVPISVVIAMSEFLVSSLESYIRGFAYGGMTEWVWRLGSWWPSSEIIDTIRFTVEGFEQIAINWEAFFYMALWIALLLSLALIKLNKQLSFTQGQ</sequence>
<reference evidence="8 9" key="1">
    <citation type="submission" date="2018-07" db="EMBL/GenBank/DDBJ databases">
        <title>Genomic Encyclopedia of Type Strains, Phase IV (KMG-IV): sequencing the most valuable type-strain genomes for metagenomic binning, comparative biology and taxonomic classification.</title>
        <authorList>
            <person name="Goeker M."/>
        </authorList>
    </citation>
    <scope>NUCLEOTIDE SEQUENCE [LARGE SCALE GENOMIC DNA]</scope>
    <source>
        <strain evidence="8 9">DSM 27696</strain>
    </source>
</reference>
<name>A0A368XYV4_9BACI</name>
<dbReference type="InterPro" id="IPR051449">
    <property type="entry name" value="ABC-2_transporter_component"/>
</dbReference>
<dbReference type="GO" id="GO:0005886">
    <property type="term" value="C:plasma membrane"/>
    <property type="evidence" value="ECO:0007669"/>
    <property type="project" value="UniProtKB-SubCell"/>
</dbReference>
<keyword evidence="3 6" id="KW-0812">Transmembrane</keyword>
<dbReference type="Proteomes" id="UP000252585">
    <property type="component" value="Unassembled WGS sequence"/>
</dbReference>
<dbReference type="PANTHER" id="PTHR30294">
    <property type="entry name" value="MEMBRANE COMPONENT OF ABC TRANSPORTER YHHJ-RELATED"/>
    <property type="match status" value="1"/>
</dbReference>